<dbReference type="EMBL" id="BGZK01000075">
    <property type="protein sequence ID" value="GBP15931.1"/>
    <property type="molecule type" value="Genomic_DNA"/>
</dbReference>
<name>A0A4C1TPM1_EUMVA</name>
<accession>A0A4C1TPM1</accession>
<comment type="caution">
    <text evidence="2">The sequence shown here is derived from an EMBL/GenBank/DDBJ whole genome shotgun (WGS) entry which is preliminary data.</text>
</comment>
<feature type="compositionally biased region" description="Basic and acidic residues" evidence="1">
    <location>
        <begin position="122"/>
        <end position="136"/>
    </location>
</feature>
<gene>
    <name evidence="2" type="ORF">EVAR_12516_1</name>
</gene>
<dbReference type="Proteomes" id="UP000299102">
    <property type="component" value="Unassembled WGS sequence"/>
</dbReference>
<evidence type="ECO:0000313" key="2">
    <source>
        <dbReference type="EMBL" id="GBP15931.1"/>
    </source>
</evidence>
<protein>
    <submittedName>
        <fullName evidence="2">Uncharacterized protein</fullName>
    </submittedName>
</protein>
<organism evidence="2 3">
    <name type="scientific">Eumeta variegata</name>
    <name type="common">Bagworm moth</name>
    <name type="synonym">Eumeta japonica</name>
    <dbReference type="NCBI Taxonomy" id="151549"/>
    <lineage>
        <taxon>Eukaryota</taxon>
        <taxon>Metazoa</taxon>
        <taxon>Ecdysozoa</taxon>
        <taxon>Arthropoda</taxon>
        <taxon>Hexapoda</taxon>
        <taxon>Insecta</taxon>
        <taxon>Pterygota</taxon>
        <taxon>Neoptera</taxon>
        <taxon>Endopterygota</taxon>
        <taxon>Lepidoptera</taxon>
        <taxon>Glossata</taxon>
        <taxon>Ditrysia</taxon>
        <taxon>Tineoidea</taxon>
        <taxon>Psychidae</taxon>
        <taxon>Oiketicinae</taxon>
        <taxon>Eumeta</taxon>
    </lineage>
</organism>
<feature type="region of interest" description="Disordered" evidence="1">
    <location>
        <begin position="118"/>
        <end position="150"/>
    </location>
</feature>
<sequence length="150" mass="16542">MYRVNGHRLNIARFDRRPSAPRPAPPPHCRRLAATRNLFYCHAAVQRSGEGIADRAGNDIGAYAIRDRQRKVDEMSTFACLSNFRPDERASPARAVGGMRRSVIEVMRRDVAQKGLTQAKGCGEDPMRRNKTKIETSLRPGPAAAAAAVS</sequence>
<reference evidence="2 3" key="1">
    <citation type="journal article" date="2019" name="Commun. Biol.">
        <title>The bagworm genome reveals a unique fibroin gene that provides high tensile strength.</title>
        <authorList>
            <person name="Kono N."/>
            <person name="Nakamura H."/>
            <person name="Ohtoshi R."/>
            <person name="Tomita M."/>
            <person name="Numata K."/>
            <person name="Arakawa K."/>
        </authorList>
    </citation>
    <scope>NUCLEOTIDE SEQUENCE [LARGE SCALE GENOMIC DNA]</scope>
</reference>
<evidence type="ECO:0000256" key="1">
    <source>
        <dbReference type="SAM" id="MobiDB-lite"/>
    </source>
</evidence>
<proteinExistence type="predicted"/>
<dbReference type="AlphaFoldDB" id="A0A4C1TPM1"/>
<keyword evidence="3" id="KW-1185">Reference proteome</keyword>
<evidence type="ECO:0000313" key="3">
    <source>
        <dbReference type="Proteomes" id="UP000299102"/>
    </source>
</evidence>